<evidence type="ECO:0000313" key="3">
    <source>
        <dbReference type="Proteomes" id="UP000549765"/>
    </source>
</evidence>
<protein>
    <submittedName>
        <fullName evidence="2">DUF4811 domain-containing protein</fullName>
    </submittedName>
</protein>
<dbReference type="AlphaFoldDB" id="A0A7X6S358"/>
<proteinExistence type="predicted"/>
<dbReference type="RefSeq" id="WP_168721655.1">
    <property type="nucleotide sequence ID" value="NZ_JAAXPN010000002.1"/>
</dbReference>
<gene>
    <name evidence="2" type="ORF">HF964_03405</name>
</gene>
<keyword evidence="3" id="KW-1185">Reference proteome</keyword>
<keyword evidence="1" id="KW-0812">Transmembrane</keyword>
<organism evidence="2 3">
    <name type="scientific">Periweissella fabalis</name>
    <dbReference type="NCBI Taxonomy" id="1070421"/>
    <lineage>
        <taxon>Bacteria</taxon>
        <taxon>Bacillati</taxon>
        <taxon>Bacillota</taxon>
        <taxon>Bacilli</taxon>
        <taxon>Lactobacillales</taxon>
        <taxon>Lactobacillaceae</taxon>
        <taxon>Periweissella</taxon>
    </lineage>
</organism>
<feature type="transmembrane region" description="Helical" evidence="1">
    <location>
        <begin position="27"/>
        <end position="45"/>
    </location>
</feature>
<keyword evidence="1" id="KW-1133">Transmembrane helix</keyword>
<evidence type="ECO:0000256" key="1">
    <source>
        <dbReference type="SAM" id="Phobius"/>
    </source>
</evidence>
<reference evidence="2 3" key="1">
    <citation type="submission" date="2020-04" db="EMBL/GenBank/DDBJ databases">
        <title>MicrobeNet Type strains.</title>
        <authorList>
            <person name="Nicholson A.C."/>
        </authorList>
    </citation>
    <scope>NUCLEOTIDE SEQUENCE [LARGE SCALE GENOMIC DNA]</scope>
    <source>
        <strain evidence="2 3">CCUG 61472</strain>
    </source>
</reference>
<comment type="caution">
    <text evidence="2">The sequence shown here is derived from an EMBL/GenBank/DDBJ whole genome shotgun (WGS) entry which is preliminary data.</text>
</comment>
<accession>A0A7X6S358</accession>
<keyword evidence="1" id="KW-0472">Membrane</keyword>
<dbReference type="InterPro" id="IPR032083">
    <property type="entry name" value="DUF4811"/>
</dbReference>
<dbReference type="Proteomes" id="UP000549765">
    <property type="component" value="Unassembled WGS sequence"/>
</dbReference>
<sequence length="243" mass="27005">MILVLIALFVIAFFVSFVLITKRKLRIIASLISFVALVASLTLLIQNDKYHFGMKQVSHVTSHQIFTAAPKTPADLLLYQQVGKGSEENVYIYKKHADSNATHTQTDGKTINCVFFTSAKQATIEVTTIRYEYKNNLYKLFFGLGDNETLVSRNNTFNLPKSWLKISTTNAKKLAQIQKDMTPAQKQAQETAAKAAISAKVKAAIMANPKLATDPSAQAKIVKQATTDFQQKAFADIVNKLEK</sequence>
<evidence type="ECO:0000313" key="2">
    <source>
        <dbReference type="EMBL" id="NKZ23856.1"/>
    </source>
</evidence>
<dbReference type="EMBL" id="JAAXPN010000002">
    <property type="protein sequence ID" value="NKZ23856.1"/>
    <property type="molecule type" value="Genomic_DNA"/>
</dbReference>
<name>A0A7X6S358_9LACO</name>
<dbReference type="Pfam" id="PF16069">
    <property type="entry name" value="DUF4811"/>
    <property type="match status" value="1"/>
</dbReference>